<organism evidence="2 3">
    <name type="scientific">Datura stramonium</name>
    <name type="common">Jimsonweed</name>
    <name type="synonym">Common thornapple</name>
    <dbReference type="NCBI Taxonomy" id="4076"/>
    <lineage>
        <taxon>Eukaryota</taxon>
        <taxon>Viridiplantae</taxon>
        <taxon>Streptophyta</taxon>
        <taxon>Embryophyta</taxon>
        <taxon>Tracheophyta</taxon>
        <taxon>Spermatophyta</taxon>
        <taxon>Magnoliopsida</taxon>
        <taxon>eudicotyledons</taxon>
        <taxon>Gunneridae</taxon>
        <taxon>Pentapetalae</taxon>
        <taxon>asterids</taxon>
        <taxon>lamiids</taxon>
        <taxon>Solanales</taxon>
        <taxon>Solanaceae</taxon>
        <taxon>Solanoideae</taxon>
        <taxon>Datureae</taxon>
        <taxon>Datura</taxon>
    </lineage>
</organism>
<dbReference type="EMBL" id="JACEIK010001837">
    <property type="protein sequence ID" value="MCD7472519.1"/>
    <property type="molecule type" value="Genomic_DNA"/>
</dbReference>
<evidence type="ECO:0000313" key="2">
    <source>
        <dbReference type="EMBL" id="MCD7472519.1"/>
    </source>
</evidence>
<evidence type="ECO:0000313" key="3">
    <source>
        <dbReference type="Proteomes" id="UP000823775"/>
    </source>
</evidence>
<accession>A0ABS8TNN7</accession>
<reference evidence="2 3" key="1">
    <citation type="journal article" date="2021" name="BMC Genomics">
        <title>Datura genome reveals duplications of psychoactive alkaloid biosynthetic genes and high mutation rate following tissue culture.</title>
        <authorList>
            <person name="Rajewski A."/>
            <person name="Carter-House D."/>
            <person name="Stajich J."/>
            <person name="Litt A."/>
        </authorList>
    </citation>
    <scope>NUCLEOTIDE SEQUENCE [LARGE SCALE GENOMIC DNA]</scope>
    <source>
        <strain evidence="2">AR-01</strain>
    </source>
</reference>
<name>A0ABS8TNN7_DATST</name>
<gene>
    <name evidence="2" type="ORF">HAX54_013777</name>
</gene>
<keyword evidence="3" id="KW-1185">Reference proteome</keyword>
<feature type="compositionally biased region" description="Basic and acidic residues" evidence="1">
    <location>
        <begin position="87"/>
        <end position="101"/>
    </location>
</feature>
<proteinExistence type="predicted"/>
<comment type="caution">
    <text evidence="2">The sequence shown here is derived from an EMBL/GenBank/DDBJ whole genome shotgun (WGS) entry which is preliminary data.</text>
</comment>
<evidence type="ECO:0000256" key="1">
    <source>
        <dbReference type="SAM" id="MobiDB-lite"/>
    </source>
</evidence>
<feature type="region of interest" description="Disordered" evidence="1">
    <location>
        <begin position="1"/>
        <end position="113"/>
    </location>
</feature>
<protein>
    <submittedName>
        <fullName evidence="2">Uncharacterized protein</fullName>
    </submittedName>
</protein>
<feature type="compositionally biased region" description="Basic and acidic residues" evidence="1">
    <location>
        <begin position="28"/>
        <end position="41"/>
    </location>
</feature>
<sequence>MEQSPKTQFHVVVKESEPSPENGYNYQHSEKSIDHNFKDDIMESGPSPGEGHNTEAKPFMMVQSPKTQFHGVVKESGPSPGNGNDYQHSEKSIDHDFKDDIMESCPSPGEGHK</sequence>
<dbReference type="Proteomes" id="UP000823775">
    <property type="component" value="Unassembled WGS sequence"/>
</dbReference>